<sequence length="151" mass="17667">MMKVYINIKRNSNLRLHQPFNKRIGLMKRERTYRTLHHFSFGERFDETMMNAYHFGYQYIILSPHQFIGFSFANKSVGQTDGRKCHYLQTGRSDIRPACCPTGRQGKAYHIDDKKRSAYTAGTLTGFWRQKSHSSLGHFLYAVQAPLKMPQ</sequence>
<dbReference type="Proteomes" id="UP000285750">
    <property type="component" value="Unassembled WGS sequence"/>
</dbReference>
<dbReference type="AlphaFoldDB" id="A0A412H5T7"/>
<gene>
    <name evidence="1" type="ORF">DWY14_08095</name>
</gene>
<organism evidence="1 2">
    <name type="scientific">Phocaeicola plebeius</name>
    <dbReference type="NCBI Taxonomy" id="310297"/>
    <lineage>
        <taxon>Bacteria</taxon>
        <taxon>Pseudomonadati</taxon>
        <taxon>Bacteroidota</taxon>
        <taxon>Bacteroidia</taxon>
        <taxon>Bacteroidales</taxon>
        <taxon>Bacteroidaceae</taxon>
        <taxon>Phocaeicola</taxon>
    </lineage>
</organism>
<dbReference type="EMBL" id="QRUY01000015">
    <property type="protein sequence ID" value="RGS07545.1"/>
    <property type="molecule type" value="Genomic_DNA"/>
</dbReference>
<evidence type="ECO:0000313" key="2">
    <source>
        <dbReference type="Proteomes" id="UP000285750"/>
    </source>
</evidence>
<evidence type="ECO:0000313" key="1">
    <source>
        <dbReference type="EMBL" id="RGS07545.1"/>
    </source>
</evidence>
<accession>A0A412H5T7</accession>
<comment type="caution">
    <text evidence="1">The sequence shown here is derived from an EMBL/GenBank/DDBJ whole genome shotgun (WGS) entry which is preliminary data.</text>
</comment>
<name>A0A412H5T7_9BACT</name>
<protein>
    <submittedName>
        <fullName evidence="1">Uncharacterized protein</fullName>
    </submittedName>
</protein>
<reference evidence="1 2" key="1">
    <citation type="submission" date="2018-08" db="EMBL/GenBank/DDBJ databases">
        <title>A genome reference for cultivated species of the human gut microbiota.</title>
        <authorList>
            <person name="Zou Y."/>
            <person name="Xue W."/>
            <person name="Luo G."/>
        </authorList>
    </citation>
    <scope>NUCLEOTIDE SEQUENCE [LARGE SCALE GENOMIC DNA]</scope>
    <source>
        <strain evidence="1 2">AF24-16AC</strain>
    </source>
</reference>
<proteinExistence type="predicted"/>